<reference evidence="1" key="1">
    <citation type="submission" date="2020-02" db="EMBL/GenBank/DDBJ databases">
        <authorList>
            <person name="Meier V. D."/>
        </authorList>
    </citation>
    <scope>NUCLEOTIDE SEQUENCE</scope>
    <source>
        <strain evidence="1">AVDCRST_MAG80</strain>
    </source>
</reference>
<keyword evidence="1" id="KW-0689">Ribosomal protein</keyword>
<feature type="non-terminal residue" evidence="1">
    <location>
        <position position="1"/>
    </location>
</feature>
<organism evidence="1">
    <name type="scientific">uncultured Rubrobacteraceae bacterium</name>
    <dbReference type="NCBI Taxonomy" id="349277"/>
    <lineage>
        <taxon>Bacteria</taxon>
        <taxon>Bacillati</taxon>
        <taxon>Actinomycetota</taxon>
        <taxon>Rubrobacteria</taxon>
        <taxon>Rubrobacterales</taxon>
        <taxon>Rubrobacteraceae</taxon>
        <taxon>environmental samples</taxon>
    </lineage>
</organism>
<name>A0A6J4R1D0_9ACTN</name>
<protein>
    <submittedName>
        <fullName evidence="1">SSU ribosomal protein S14p (S29e) @ SSU ribosomal protein S14p (S29e), zinc-dependent</fullName>
    </submittedName>
</protein>
<proteinExistence type="predicted"/>
<keyword evidence="1" id="KW-0687">Ribonucleoprotein</keyword>
<sequence length="61" mass="6363">DEKSFVGKAAEAAEVQGQGVQPVPAVRPGARVLPEVRAMQDLLEGAGARGEDPGRHESELV</sequence>
<accession>A0A6J4R1D0</accession>
<feature type="non-terminal residue" evidence="1">
    <location>
        <position position="61"/>
    </location>
</feature>
<gene>
    <name evidence="1" type="ORF">AVDCRST_MAG80-2479</name>
</gene>
<dbReference type="GO" id="GO:0005840">
    <property type="term" value="C:ribosome"/>
    <property type="evidence" value="ECO:0007669"/>
    <property type="project" value="UniProtKB-KW"/>
</dbReference>
<dbReference type="AlphaFoldDB" id="A0A6J4R1D0"/>
<dbReference type="EMBL" id="CADCVC010000219">
    <property type="protein sequence ID" value="CAA9452749.1"/>
    <property type="molecule type" value="Genomic_DNA"/>
</dbReference>
<evidence type="ECO:0000313" key="1">
    <source>
        <dbReference type="EMBL" id="CAA9452749.1"/>
    </source>
</evidence>